<proteinExistence type="predicted"/>
<accession>A0A239GW38</accession>
<protein>
    <submittedName>
        <fullName evidence="1">Uncharacterized protein</fullName>
    </submittedName>
</protein>
<gene>
    <name evidence="1" type="ORF">SAMN05421757_10393</name>
</gene>
<evidence type="ECO:0000313" key="1">
    <source>
        <dbReference type="EMBL" id="SNS72274.1"/>
    </source>
</evidence>
<reference evidence="1 2" key="1">
    <citation type="submission" date="2017-06" db="EMBL/GenBank/DDBJ databases">
        <authorList>
            <person name="Kim H.J."/>
            <person name="Triplett B.A."/>
        </authorList>
    </citation>
    <scope>NUCLEOTIDE SEQUENCE [LARGE SCALE GENOMIC DNA]</scope>
    <source>
        <strain evidence="1 2">DSM 29339</strain>
    </source>
</reference>
<evidence type="ECO:0000313" key="2">
    <source>
        <dbReference type="Proteomes" id="UP000198426"/>
    </source>
</evidence>
<sequence>MTSLKTLVFPALFIGMIVGLPQGGSAADGRGAAPAGEMVRVFASCVGRLSAEMQHQWLVSDPRADQTEAERAAMIDLLEAAMPEGAGRHVLQERTAARQAHSALLSQALFHSDRQLAEWSRRRAASEIGYCRGLALF</sequence>
<keyword evidence="2" id="KW-1185">Reference proteome</keyword>
<dbReference type="AlphaFoldDB" id="A0A239GW38"/>
<dbReference type="EMBL" id="FZOY01000003">
    <property type="protein sequence ID" value="SNS72274.1"/>
    <property type="molecule type" value="Genomic_DNA"/>
</dbReference>
<name>A0A239GW38_9RHOB</name>
<dbReference type="RefSeq" id="WP_089232699.1">
    <property type="nucleotide sequence ID" value="NZ_FZOY01000003.1"/>
</dbReference>
<organism evidence="1 2">
    <name type="scientific">Tropicimonas sediminicola</name>
    <dbReference type="NCBI Taxonomy" id="1031541"/>
    <lineage>
        <taxon>Bacteria</taxon>
        <taxon>Pseudomonadati</taxon>
        <taxon>Pseudomonadota</taxon>
        <taxon>Alphaproteobacteria</taxon>
        <taxon>Rhodobacterales</taxon>
        <taxon>Roseobacteraceae</taxon>
        <taxon>Tropicimonas</taxon>
    </lineage>
</organism>
<dbReference type="Proteomes" id="UP000198426">
    <property type="component" value="Unassembled WGS sequence"/>
</dbReference>